<dbReference type="PANTHER" id="PTHR21198:SF3">
    <property type="entry name" value="GLUTAMATE RACEMASE"/>
    <property type="match status" value="1"/>
</dbReference>
<dbReference type="EC" id="5.1.1.3" evidence="2"/>
<keyword evidence="1 2" id="KW-0413">Isomerase</keyword>
<dbReference type="EMBL" id="AP027452">
    <property type="protein sequence ID" value="BDY26500.1"/>
    <property type="molecule type" value="Genomic_DNA"/>
</dbReference>
<dbReference type="AlphaFoldDB" id="A0AAI8XL63"/>
<evidence type="ECO:0000256" key="1">
    <source>
        <dbReference type="ARBA" id="ARBA00023235"/>
    </source>
</evidence>
<accession>A0AAI8XL63</accession>
<organism evidence="2 3">
    <name type="scientific">Mycolicibacterium mageritense</name>
    <name type="common">Mycobacterium mageritense</name>
    <dbReference type="NCBI Taxonomy" id="53462"/>
    <lineage>
        <taxon>Bacteria</taxon>
        <taxon>Bacillati</taxon>
        <taxon>Actinomycetota</taxon>
        <taxon>Actinomycetes</taxon>
        <taxon>Mycobacteriales</taxon>
        <taxon>Mycobacteriaceae</taxon>
        <taxon>Mycolicibacterium</taxon>
    </lineage>
</organism>
<protein>
    <submittedName>
        <fullName evidence="2">Glutamate racemase</fullName>
        <ecNumber evidence="2">5.1.1.3</ecNumber>
    </submittedName>
</protein>
<dbReference type="SUPFAM" id="SSF53681">
    <property type="entry name" value="Aspartate/glutamate racemase"/>
    <property type="match status" value="2"/>
</dbReference>
<dbReference type="Proteomes" id="UP001241092">
    <property type="component" value="Chromosome"/>
</dbReference>
<proteinExistence type="predicted"/>
<dbReference type="InterPro" id="IPR015942">
    <property type="entry name" value="Asp/Glu/hydantoin_racemase"/>
</dbReference>
<evidence type="ECO:0000313" key="3">
    <source>
        <dbReference type="Proteomes" id="UP001241092"/>
    </source>
</evidence>
<name>A0AAI8XL63_MYCME</name>
<dbReference type="RefSeq" id="WP_286213255.1">
    <property type="nucleotide sequence ID" value="NZ_AP027452.1"/>
</dbReference>
<dbReference type="GO" id="GO:0008881">
    <property type="term" value="F:glutamate racemase activity"/>
    <property type="evidence" value="ECO:0007669"/>
    <property type="project" value="UniProtKB-EC"/>
</dbReference>
<dbReference type="InterPro" id="IPR001920">
    <property type="entry name" value="Asp/Glu_race"/>
</dbReference>
<dbReference type="Pfam" id="PF01177">
    <property type="entry name" value="Asp_Glu_race"/>
    <property type="match status" value="1"/>
</dbReference>
<dbReference type="Gene3D" id="3.40.50.1860">
    <property type="match status" value="2"/>
</dbReference>
<gene>
    <name evidence="2" type="primary">murI_1</name>
    <name evidence="2" type="ORF">hbim_00412</name>
</gene>
<reference evidence="2" key="1">
    <citation type="submission" date="2023-03" db="EMBL/GenBank/DDBJ databases">
        <title>Draft genome sequence of a Mycolicibacterium mageritense strain H4_3_1 isolated from a hybrid biological-inorganic system reactor.</title>
        <authorList>
            <person name="Feng X."/>
            <person name="Kazama D."/>
            <person name="Sato K."/>
            <person name="Kobayashi H."/>
        </authorList>
    </citation>
    <scope>NUCLEOTIDE SEQUENCE</scope>
    <source>
        <strain evidence="2">H4_3_1</strain>
    </source>
</reference>
<sequence>MLGVIDWGIGGIGVVQALDRSAPGLPVFYWSDAGATPYGRMRTAELSARLSSVIEALAGLGATEVVLACNAASTVTDRLGSAALPVEGIIDHGISSVPDELTGPVGVVAGRRTIASGHYRRGLARPGRRVLSRVAQPLSAHIEAGRVGSAPFRADLARIVAPLRATQALVLACTHYPAAAEWFAAALPGVTLIDPADRLAAAVAARHPSARTGPPAERVYVTTGDPDAMRRGAATAWGVELTASAR</sequence>
<dbReference type="PANTHER" id="PTHR21198">
    <property type="entry name" value="GLUTAMATE RACEMASE"/>
    <property type="match status" value="1"/>
</dbReference>
<evidence type="ECO:0000313" key="2">
    <source>
        <dbReference type="EMBL" id="BDY26500.1"/>
    </source>
</evidence>